<dbReference type="OrthoDB" id="6264467at2"/>
<gene>
    <name evidence="2" type="ORF">C4K68_14290</name>
</gene>
<keyword evidence="1" id="KW-0812">Transmembrane</keyword>
<comment type="caution">
    <text evidence="2">The sequence shown here is derived from an EMBL/GenBank/DDBJ whole genome shotgun (WGS) entry which is preliminary data.</text>
</comment>
<dbReference type="Proteomes" id="UP000238196">
    <property type="component" value="Unassembled WGS sequence"/>
</dbReference>
<evidence type="ECO:0000313" key="2">
    <source>
        <dbReference type="EMBL" id="PPC76656.1"/>
    </source>
</evidence>
<sequence length="169" mass="19170">MHPRLRLISTDNNNAAQPVQSSLLATTLHTPLQHLRNDPVIKRFFDQVPAHVADSFDEHQLRYIRLALNSRAWGNHSIDMRGTLAFPFLPKQLYFVLLMGLNRRGVSKKEKWLSMLFTSASLLGFGCFCVLLGALVTYLANSATAVDQLPPELLDLWDWLAMKLGWGIR</sequence>
<protein>
    <recommendedName>
        <fullName evidence="4">3-phosphoshikimate 1-carboxyvinyltransferase</fullName>
    </recommendedName>
</protein>
<keyword evidence="1" id="KW-0472">Membrane</keyword>
<dbReference type="EMBL" id="PRLP01000045">
    <property type="protein sequence ID" value="PPC76656.1"/>
    <property type="molecule type" value="Genomic_DNA"/>
</dbReference>
<organism evidence="2 3">
    <name type="scientific">Proteobacteria bacterium 228</name>
    <dbReference type="NCBI Taxonomy" id="2083153"/>
    <lineage>
        <taxon>Bacteria</taxon>
        <taxon>Pseudomonadati</taxon>
        <taxon>Pseudomonadota</taxon>
    </lineage>
</organism>
<reference evidence="2 3" key="1">
    <citation type="submission" date="2018-02" db="EMBL/GenBank/DDBJ databases">
        <title>novel marine gammaproteobacteria from coastal saline agro ecosystem.</title>
        <authorList>
            <person name="Krishnan R."/>
            <person name="Ramesh Kumar N."/>
        </authorList>
    </citation>
    <scope>NUCLEOTIDE SEQUENCE [LARGE SCALE GENOMIC DNA]</scope>
    <source>
        <strain evidence="2 3">228</strain>
    </source>
</reference>
<name>A0A2S5KQW4_9PROT</name>
<evidence type="ECO:0008006" key="4">
    <source>
        <dbReference type="Google" id="ProtNLM"/>
    </source>
</evidence>
<keyword evidence="1" id="KW-1133">Transmembrane helix</keyword>
<evidence type="ECO:0000313" key="3">
    <source>
        <dbReference type="Proteomes" id="UP000238196"/>
    </source>
</evidence>
<accession>A0A2S5KQW4</accession>
<proteinExistence type="predicted"/>
<feature type="transmembrane region" description="Helical" evidence="1">
    <location>
        <begin position="112"/>
        <end position="140"/>
    </location>
</feature>
<dbReference type="AlphaFoldDB" id="A0A2S5KQW4"/>
<evidence type="ECO:0000256" key="1">
    <source>
        <dbReference type="SAM" id="Phobius"/>
    </source>
</evidence>